<dbReference type="EnsemblBacteria" id="CAD78248">
    <property type="protein sequence ID" value="CAD78248"/>
    <property type="gene ID" value="RB5035"/>
</dbReference>
<evidence type="ECO:0000256" key="1">
    <source>
        <dbReference type="SAM" id="MobiDB-lite"/>
    </source>
</evidence>
<reference evidence="2 3" key="1">
    <citation type="journal article" date="2003" name="Proc. Natl. Acad. Sci. U.S.A.">
        <title>Complete genome sequence of the marine planctomycete Pirellula sp. strain 1.</title>
        <authorList>
            <person name="Gloeckner F.O."/>
            <person name="Kube M."/>
            <person name="Bauer M."/>
            <person name="Teeling H."/>
            <person name="Lombardot T."/>
            <person name="Ludwig W."/>
            <person name="Gade D."/>
            <person name="Beck A."/>
            <person name="Borzym K."/>
            <person name="Heitmann K."/>
            <person name="Rabus R."/>
            <person name="Schlesner H."/>
            <person name="Amann R."/>
            <person name="Reinhardt R."/>
        </authorList>
    </citation>
    <scope>NUCLEOTIDE SEQUENCE [LARGE SCALE GENOMIC DNA]</scope>
    <source>
        <strain evidence="3">DSM 10527 / NCIMB 13988 / SH1</strain>
    </source>
</reference>
<accession>Q7UGT1</accession>
<dbReference type="Proteomes" id="UP000001025">
    <property type="component" value="Chromosome"/>
</dbReference>
<sequence length="99" mass="10640">MNLSDQNPSVGPASAAAGADRSGLATMRVEPVVRLGGTLAERIARSNSGTRHSLRICQTLSKTICLRRLGELCGHVLGAENQFDDACLRFWGSVNLLRF</sequence>
<organism evidence="2 3">
    <name type="scientific">Rhodopirellula baltica (strain DSM 10527 / NCIMB 13988 / SH1)</name>
    <dbReference type="NCBI Taxonomy" id="243090"/>
    <lineage>
        <taxon>Bacteria</taxon>
        <taxon>Pseudomonadati</taxon>
        <taxon>Planctomycetota</taxon>
        <taxon>Planctomycetia</taxon>
        <taxon>Pirellulales</taxon>
        <taxon>Pirellulaceae</taxon>
        <taxon>Rhodopirellula</taxon>
    </lineage>
</organism>
<dbReference type="KEGG" id="rba:RB5035"/>
<dbReference type="HOGENOM" id="CLU_2318235_0_0_0"/>
<evidence type="ECO:0000313" key="2">
    <source>
        <dbReference type="EMBL" id="CAD78248.1"/>
    </source>
</evidence>
<dbReference type="EMBL" id="BX294141">
    <property type="protein sequence ID" value="CAD78248.1"/>
    <property type="molecule type" value="Genomic_DNA"/>
</dbReference>
<name>Q7UGT1_RHOBA</name>
<dbReference type="STRING" id="243090.RB5035"/>
<feature type="region of interest" description="Disordered" evidence="1">
    <location>
        <begin position="1"/>
        <end position="22"/>
    </location>
</feature>
<evidence type="ECO:0000313" key="3">
    <source>
        <dbReference type="Proteomes" id="UP000001025"/>
    </source>
</evidence>
<dbReference type="AlphaFoldDB" id="Q7UGT1"/>
<feature type="compositionally biased region" description="Low complexity" evidence="1">
    <location>
        <begin position="9"/>
        <end position="22"/>
    </location>
</feature>
<gene>
    <name evidence="2" type="ordered locus">RB5035</name>
</gene>
<protein>
    <submittedName>
        <fullName evidence="2">Uncharacterized protein</fullName>
    </submittedName>
</protein>
<proteinExistence type="predicted"/>
<keyword evidence="3" id="KW-1185">Reference proteome</keyword>
<dbReference type="InParanoid" id="Q7UGT1"/>